<evidence type="ECO:0000256" key="18">
    <source>
        <dbReference type="ARBA" id="ARBA00023228"/>
    </source>
</evidence>
<evidence type="ECO:0000256" key="17">
    <source>
        <dbReference type="ARBA" id="ARBA00023180"/>
    </source>
</evidence>
<keyword evidence="6" id="KW-0964">Secreted</keyword>
<keyword evidence="14" id="KW-0333">Golgi apparatus</keyword>
<evidence type="ECO:0000313" key="24">
    <source>
        <dbReference type="Proteomes" id="UP001065549"/>
    </source>
</evidence>
<dbReference type="PANTHER" id="PTHR12053">
    <property type="entry name" value="PROTEASE FAMILY M28 PLASMA GLUTAMATE CARBOXYPEPTIDASE-RELATED"/>
    <property type="match status" value="1"/>
</dbReference>
<keyword evidence="24" id="KW-1185">Reference proteome</keyword>
<keyword evidence="9" id="KW-0479">Metal-binding</keyword>
<dbReference type="Pfam" id="PF04389">
    <property type="entry name" value="Peptidase_M28"/>
    <property type="match status" value="1"/>
</dbReference>
<evidence type="ECO:0000256" key="7">
    <source>
        <dbReference type="ARBA" id="ARBA00022645"/>
    </source>
</evidence>
<dbReference type="Gene3D" id="3.40.630.10">
    <property type="entry name" value="Zn peptidases"/>
    <property type="match status" value="1"/>
</dbReference>
<evidence type="ECO:0000259" key="22">
    <source>
        <dbReference type="Pfam" id="PF04389"/>
    </source>
</evidence>
<dbReference type="GO" id="GO:0046872">
    <property type="term" value="F:metal ion binding"/>
    <property type="evidence" value="ECO:0007669"/>
    <property type="project" value="UniProtKB-KW"/>
</dbReference>
<keyword evidence="7" id="KW-0121">Carboxypeptidase</keyword>
<dbReference type="InterPro" id="IPR003137">
    <property type="entry name" value="PA_domain"/>
</dbReference>
<evidence type="ECO:0000256" key="15">
    <source>
        <dbReference type="ARBA" id="ARBA00023049"/>
    </source>
</evidence>
<keyword evidence="17" id="KW-0325">Glycoprotein</keyword>
<evidence type="ECO:0000256" key="3">
    <source>
        <dbReference type="ARBA" id="ARBA00004555"/>
    </source>
</evidence>
<organism evidence="23 24">
    <name type="scientific">Hominibacterium faecale</name>
    <dbReference type="NCBI Taxonomy" id="2839743"/>
    <lineage>
        <taxon>Bacteria</taxon>
        <taxon>Bacillati</taxon>
        <taxon>Bacillota</taxon>
        <taxon>Clostridia</taxon>
        <taxon>Peptostreptococcales</taxon>
        <taxon>Anaerovoracaceae</taxon>
        <taxon>Hominibacterium</taxon>
    </lineage>
</organism>
<dbReference type="InterPro" id="IPR039866">
    <property type="entry name" value="CPQ"/>
</dbReference>
<evidence type="ECO:0000256" key="16">
    <source>
        <dbReference type="ARBA" id="ARBA00023145"/>
    </source>
</evidence>
<evidence type="ECO:0000256" key="8">
    <source>
        <dbReference type="ARBA" id="ARBA00022670"/>
    </source>
</evidence>
<dbReference type="RefSeq" id="WP_253019766.1">
    <property type="nucleotide sequence ID" value="NZ_JAJAGH010000008.1"/>
</dbReference>
<keyword evidence="12" id="KW-0256">Endoplasmic reticulum</keyword>
<evidence type="ECO:0000256" key="1">
    <source>
        <dbReference type="ARBA" id="ARBA00004240"/>
    </source>
</evidence>
<gene>
    <name evidence="23" type="ORF">OBO34_07355</name>
</gene>
<comment type="caution">
    <text evidence="23">The sequence shown here is derived from an EMBL/GenBank/DDBJ whole genome shotgun (WGS) entry which is preliminary data.</text>
</comment>
<keyword evidence="13" id="KW-0862">Zinc</keyword>
<feature type="domain" description="PA" evidence="21">
    <location>
        <begin position="90"/>
        <end position="180"/>
    </location>
</feature>
<keyword evidence="15" id="KW-0482">Metalloprotease</keyword>
<dbReference type="GO" id="GO:0004180">
    <property type="term" value="F:carboxypeptidase activity"/>
    <property type="evidence" value="ECO:0007669"/>
    <property type="project" value="UniProtKB-KW"/>
</dbReference>
<dbReference type="GO" id="GO:0005764">
    <property type="term" value="C:lysosome"/>
    <property type="evidence" value="ECO:0007669"/>
    <property type="project" value="UniProtKB-SubCell"/>
</dbReference>
<dbReference type="AlphaFoldDB" id="A0A9J6QLX4"/>
<evidence type="ECO:0000256" key="19">
    <source>
        <dbReference type="ARBA" id="ARBA00025833"/>
    </source>
</evidence>
<dbReference type="SUPFAM" id="SSF53187">
    <property type="entry name" value="Zn-dependent exopeptidases"/>
    <property type="match status" value="1"/>
</dbReference>
<feature type="domain" description="Peptidase M28" evidence="22">
    <location>
        <begin position="204"/>
        <end position="383"/>
    </location>
</feature>
<evidence type="ECO:0000256" key="4">
    <source>
        <dbReference type="ARBA" id="ARBA00004613"/>
    </source>
</evidence>
<proteinExistence type="predicted"/>
<evidence type="ECO:0000256" key="9">
    <source>
        <dbReference type="ARBA" id="ARBA00022723"/>
    </source>
</evidence>
<keyword evidence="8" id="KW-0645">Protease</keyword>
<evidence type="ECO:0000259" key="21">
    <source>
        <dbReference type="Pfam" id="PF02225"/>
    </source>
</evidence>
<dbReference type="PANTHER" id="PTHR12053:SF3">
    <property type="entry name" value="CARBOXYPEPTIDASE Q"/>
    <property type="match status" value="1"/>
</dbReference>
<keyword evidence="18" id="KW-0458">Lysosome</keyword>
<name>A0A9J6QLX4_9FIRM</name>
<comment type="subunit">
    <text evidence="19">Homodimer. The monomeric form is inactive while the homodimer is active.</text>
</comment>
<evidence type="ECO:0000256" key="20">
    <source>
        <dbReference type="ARBA" id="ARBA00033328"/>
    </source>
</evidence>
<dbReference type="GO" id="GO:0005576">
    <property type="term" value="C:extracellular region"/>
    <property type="evidence" value="ECO:0007669"/>
    <property type="project" value="UniProtKB-SubCell"/>
</dbReference>
<dbReference type="GO" id="GO:0006508">
    <property type="term" value="P:proteolysis"/>
    <property type="evidence" value="ECO:0007669"/>
    <property type="project" value="UniProtKB-KW"/>
</dbReference>
<evidence type="ECO:0000256" key="2">
    <source>
        <dbReference type="ARBA" id="ARBA00004371"/>
    </source>
</evidence>
<sequence>MIEQMAYDHTKYFAEECGVRLAGTEAVIKASDYILDYYKQHGIKTEIHEFDVPICKVIESNLKANIGGKWSELGHTPALFSKSTAKGGETFPLVFLEDGSTAAFEENDVKGKAVLIYRDVYFVYPDISMYKKLKEYGAAAVIYTTGEFHMDVPYVYANFETMDEDYTIPTAVIYYQTARELLKQDVKEIFINLQFDVAMSTSRNTIGVIEGALRPEENVIICGHLDSSMGSVGATDDAAAVAAVMELARYYQQLADAGKPPARTMRFIAWSGHECGLHGSKYYLLEHRDIFENTKFVLNYDVIGNDICSYAAIGGCMPEVESKLNEIMEEQKLKWPVIMEPQVVDALNFAAKEIAQITLFADVVRGNHTVYDNMDLISVKGFKRPIAFSKAVLDWAAGDVDIIQGYPSELTRAMKETSEMYGWGLFGLV</sequence>
<evidence type="ECO:0000256" key="6">
    <source>
        <dbReference type="ARBA" id="ARBA00022525"/>
    </source>
</evidence>
<keyword evidence="16" id="KW-0865">Zymogen</keyword>
<dbReference type="GO" id="GO:0070573">
    <property type="term" value="F:metallodipeptidase activity"/>
    <property type="evidence" value="ECO:0007669"/>
    <property type="project" value="InterPro"/>
</dbReference>
<comment type="subcellular location">
    <subcellularLocation>
        <location evidence="1">Endoplasmic reticulum</location>
    </subcellularLocation>
    <subcellularLocation>
        <location evidence="3">Golgi apparatus</location>
    </subcellularLocation>
    <subcellularLocation>
        <location evidence="2">Lysosome</location>
    </subcellularLocation>
    <subcellularLocation>
        <location evidence="4">Secreted</location>
    </subcellularLocation>
</comment>
<dbReference type="InterPro" id="IPR007484">
    <property type="entry name" value="Peptidase_M28"/>
</dbReference>
<evidence type="ECO:0000256" key="10">
    <source>
        <dbReference type="ARBA" id="ARBA00022729"/>
    </source>
</evidence>
<evidence type="ECO:0000256" key="13">
    <source>
        <dbReference type="ARBA" id="ARBA00022833"/>
    </source>
</evidence>
<keyword evidence="11" id="KW-0378">Hydrolase</keyword>
<dbReference type="Gene3D" id="3.50.30.30">
    <property type="match status" value="1"/>
</dbReference>
<dbReference type="Proteomes" id="UP001065549">
    <property type="component" value="Unassembled WGS sequence"/>
</dbReference>
<dbReference type="Pfam" id="PF02225">
    <property type="entry name" value="PA"/>
    <property type="match status" value="1"/>
</dbReference>
<evidence type="ECO:0000256" key="12">
    <source>
        <dbReference type="ARBA" id="ARBA00022824"/>
    </source>
</evidence>
<evidence type="ECO:0000256" key="5">
    <source>
        <dbReference type="ARBA" id="ARBA00014116"/>
    </source>
</evidence>
<evidence type="ECO:0000256" key="11">
    <source>
        <dbReference type="ARBA" id="ARBA00022801"/>
    </source>
</evidence>
<evidence type="ECO:0000313" key="23">
    <source>
        <dbReference type="EMBL" id="MCU7378169.1"/>
    </source>
</evidence>
<reference evidence="23" key="1">
    <citation type="submission" date="2022-09" db="EMBL/GenBank/DDBJ databases">
        <title>Culturomic study of gut microbiota in children with autism spectrum disorder.</title>
        <authorList>
            <person name="Efimov B.A."/>
            <person name="Chaplin A.V."/>
            <person name="Sokolova S.R."/>
            <person name="Pikina A.P."/>
            <person name="Korzhanova M."/>
            <person name="Belova V."/>
            <person name="Korostin D."/>
        </authorList>
    </citation>
    <scope>NUCLEOTIDE SEQUENCE</scope>
    <source>
        <strain evidence="23">ASD5510</strain>
    </source>
</reference>
<keyword evidence="10" id="KW-0732">Signal</keyword>
<evidence type="ECO:0000256" key="14">
    <source>
        <dbReference type="ARBA" id="ARBA00023034"/>
    </source>
</evidence>
<dbReference type="EMBL" id="JAOSHN010000003">
    <property type="protein sequence ID" value="MCU7378169.1"/>
    <property type="molecule type" value="Genomic_DNA"/>
</dbReference>
<protein>
    <recommendedName>
        <fullName evidence="5">Carboxypeptidase Q</fullName>
    </recommendedName>
    <alternativeName>
        <fullName evidence="20">Plasma glutamate carboxypeptidase</fullName>
    </alternativeName>
</protein>
<accession>A0A9J6QLX4</accession>